<dbReference type="InterPro" id="IPR005467">
    <property type="entry name" value="His_kinase_dom"/>
</dbReference>
<keyword evidence="11" id="KW-1185">Reference proteome</keyword>
<feature type="domain" description="PAS" evidence="8">
    <location>
        <begin position="31"/>
        <end position="104"/>
    </location>
</feature>
<dbReference type="PROSITE" id="PS50113">
    <property type="entry name" value="PAC"/>
    <property type="match status" value="1"/>
</dbReference>
<dbReference type="EMBL" id="QQNB01000001">
    <property type="protein sequence ID" value="RDE06457.1"/>
    <property type="molecule type" value="Genomic_DNA"/>
</dbReference>
<dbReference type="Pfam" id="PF00072">
    <property type="entry name" value="Response_reg"/>
    <property type="match status" value="1"/>
</dbReference>
<dbReference type="CDD" id="cd00082">
    <property type="entry name" value="HisKA"/>
    <property type="match status" value="1"/>
</dbReference>
<dbReference type="SMART" id="SM00448">
    <property type="entry name" value="REC"/>
    <property type="match status" value="1"/>
</dbReference>
<name>A0A369VXW7_9SPHN</name>
<comment type="catalytic activity">
    <reaction evidence="1">
        <text>ATP + protein L-histidine = ADP + protein N-phospho-L-histidine.</text>
        <dbReference type="EC" id="2.7.13.3"/>
    </reaction>
</comment>
<dbReference type="PRINTS" id="PR00344">
    <property type="entry name" value="BCTRLSENSOR"/>
</dbReference>
<dbReference type="Gene3D" id="3.30.565.10">
    <property type="entry name" value="Histidine kinase-like ATPase, C-terminal domain"/>
    <property type="match status" value="1"/>
</dbReference>
<dbReference type="SUPFAM" id="SSF47384">
    <property type="entry name" value="Homodimeric domain of signal transducing histidine kinase"/>
    <property type="match status" value="1"/>
</dbReference>
<dbReference type="Pfam" id="PF02518">
    <property type="entry name" value="HATPase_c"/>
    <property type="match status" value="1"/>
</dbReference>
<dbReference type="SUPFAM" id="SSF52172">
    <property type="entry name" value="CheY-like"/>
    <property type="match status" value="1"/>
</dbReference>
<feature type="domain" description="Histidine kinase" evidence="6">
    <location>
        <begin position="172"/>
        <end position="396"/>
    </location>
</feature>
<dbReference type="InterPro" id="IPR003661">
    <property type="entry name" value="HisK_dim/P_dom"/>
</dbReference>
<dbReference type="NCBIfam" id="NF010076">
    <property type="entry name" value="PRK13557.1"/>
    <property type="match status" value="1"/>
</dbReference>
<dbReference type="PROSITE" id="PS50112">
    <property type="entry name" value="PAS"/>
    <property type="match status" value="1"/>
</dbReference>
<dbReference type="InterPro" id="IPR000014">
    <property type="entry name" value="PAS"/>
</dbReference>
<evidence type="ECO:0000256" key="1">
    <source>
        <dbReference type="ARBA" id="ARBA00000085"/>
    </source>
</evidence>
<dbReference type="InterPro" id="IPR036097">
    <property type="entry name" value="HisK_dim/P_sf"/>
</dbReference>
<evidence type="ECO:0000313" key="11">
    <source>
        <dbReference type="Proteomes" id="UP000253918"/>
    </source>
</evidence>
<dbReference type="InterPro" id="IPR003594">
    <property type="entry name" value="HATPase_dom"/>
</dbReference>
<dbReference type="InterPro" id="IPR004358">
    <property type="entry name" value="Sig_transdc_His_kin-like_C"/>
</dbReference>
<protein>
    <recommendedName>
        <fullName evidence="2">histidine kinase</fullName>
        <ecNumber evidence="2">2.7.13.3</ecNumber>
    </recommendedName>
</protein>
<dbReference type="Gene3D" id="1.10.287.130">
    <property type="match status" value="1"/>
</dbReference>
<dbReference type="InterPro" id="IPR011006">
    <property type="entry name" value="CheY-like_superfamily"/>
</dbReference>
<dbReference type="Gene3D" id="3.40.50.2300">
    <property type="match status" value="1"/>
</dbReference>
<dbReference type="CDD" id="cd00130">
    <property type="entry name" value="PAS"/>
    <property type="match status" value="1"/>
</dbReference>
<dbReference type="InterPro" id="IPR001610">
    <property type="entry name" value="PAC"/>
</dbReference>
<dbReference type="Pfam" id="PF00512">
    <property type="entry name" value="HisKA"/>
    <property type="match status" value="1"/>
</dbReference>
<dbReference type="SMART" id="SM00388">
    <property type="entry name" value="HisKA"/>
    <property type="match status" value="1"/>
</dbReference>
<evidence type="ECO:0000256" key="4">
    <source>
        <dbReference type="PROSITE-ProRule" id="PRU00169"/>
    </source>
</evidence>
<evidence type="ECO:0000256" key="2">
    <source>
        <dbReference type="ARBA" id="ARBA00012438"/>
    </source>
</evidence>
<accession>A0A369VXW7</accession>
<dbReference type="EC" id="2.7.13.3" evidence="2"/>
<proteinExistence type="predicted"/>
<dbReference type="NCBIfam" id="TIGR00229">
    <property type="entry name" value="sensory_box"/>
    <property type="match status" value="1"/>
</dbReference>
<dbReference type="Gene3D" id="3.30.450.20">
    <property type="entry name" value="PAS domain"/>
    <property type="match status" value="1"/>
</dbReference>
<evidence type="ECO:0000259" key="9">
    <source>
        <dbReference type="PROSITE" id="PS50113"/>
    </source>
</evidence>
<evidence type="ECO:0000259" key="7">
    <source>
        <dbReference type="PROSITE" id="PS50110"/>
    </source>
</evidence>
<comment type="caution">
    <text evidence="10">The sequence shown here is derived from an EMBL/GenBank/DDBJ whole genome shotgun (WGS) entry which is preliminary data.</text>
</comment>
<gene>
    <name evidence="10" type="ORF">DVW87_01700</name>
</gene>
<feature type="domain" description="Response regulatory" evidence="7">
    <location>
        <begin position="416"/>
        <end position="529"/>
    </location>
</feature>
<evidence type="ECO:0000256" key="5">
    <source>
        <dbReference type="SAM" id="MobiDB-lite"/>
    </source>
</evidence>
<reference evidence="10 11" key="1">
    <citation type="submission" date="2018-07" db="EMBL/GenBank/DDBJ databases">
        <title>a novel species of Sphingomonas isolated from the rhizosphere soil of Araceae plant.</title>
        <authorList>
            <person name="Zhiyong W."/>
            <person name="Qinglan Z."/>
            <person name="Zhiwei F."/>
            <person name="Ding X."/>
            <person name="Gejiao W."/>
            <person name="Shixue Z."/>
        </authorList>
    </citation>
    <scope>NUCLEOTIDE SEQUENCE [LARGE SCALE GENOMIC DNA]</scope>
    <source>
        <strain evidence="10 11">WZY 27</strain>
    </source>
</reference>
<dbReference type="InterPro" id="IPR035965">
    <property type="entry name" value="PAS-like_dom_sf"/>
</dbReference>
<organism evidence="10 11">
    <name type="scientific">Sphingomonas aracearum</name>
    <dbReference type="NCBI Taxonomy" id="2283317"/>
    <lineage>
        <taxon>Bacteria</taxon>
        <taxon>Pseudomonadati</taxon>
        <taxon>Pseudomonadota</taxon>
        <taxon>Alphaproteobacteria</taxon>
        <taxon>Sphingomonadales</taxon>
        <taxon>Sphingomonadaceae</taxon>
        <taxon>Sphingomonas</taxon>
    </lineage>
</organism>
<dbReference type="SMART" id="SM00086">
    <property type="entry name" value="PAC"/>
    <property type="match status" value="1"/>
</dbReference>
<dbReference type="PANTHER" id="PTHR43065">
    <property type="entry name" value="SENSOR HISTIDINE KINASE"/>
    <property type="match status" value="1"/>
</dbReference>
<evidence type="ECO:0000259" key="8">
    <source>
        <dbReference type="PROSITE" id="PS50112"/>
    </source>
</evidence>
<sequence length="536" mass="58801">MDLEDRQGITEQHDESRAPPIADGRPPHQARSDIFFAAVKTTRMPMIVTDPHQPDNPIIFCNEAFVYTTGYSEEEILGANCRFLQGPETDRTVVAEIRKAIAAREEIAVEILNYRKNGSTFWNALFISPVYNEAGELLFFFASQLDISRRREAENALHEAQKMEAVGKLTGGIAHDFNNLLQVILGYVDILDAPVDAADRPARRAVEAIATSADRAAQLTQQLLAFARKQELRDRLMNFSSLVRDFRPVIDRTVGDSVTLRVDLAEELWNCRVDPVQAEMALLNILANARDATNAAGEIRVTASNVVVPHDDQAQGKLADGEYVRVDIEDNGPGVPADIAERIFDPFFSTKEVGKGTGLGLAMVYGFLRQSNGMATVGHSEALGGACFRLYFPRATGALERKAPQAAHSNPGGQERVLMVEDQPDVAALGAAILGDLGYDVVHASSARAALDVLAADQNFHLLFTDIIMPGGMTGVALAQRVRRDYPHTRVLLTTGFADDNLDEGSNSFELIRKPWRRAELDAKIRAVLDRPGART</sequence>
<feature type="domain" description="PAC" evidence="9">
    <location>
        <begin position="105"/>
        <end position="159"/>
    </location>
</feature>
<dbReference type="PANTHER" id="PTHR43065:SF42">
    <property type="entry name" value="TWO-COMPONENT SENSOR PPRA"/>
    <property type="match status" value="1"/>
</dbReference>
<dbReference type="PROSITE" id="PS50110">
    <property type="entry name" value="RESPONSE_REGULATORY"/>
    <property type="match status" value="1"/>
</dbReference>
<dbReference type="InterPro" id="IPR001789">
    <property type="entry name" value="Sig_transdc_resp-reg_receiver"/>
</dbReference>
<evidence type="ECO:0000313" key="10">
    <source>
        <dbReference type="EMBL" id="RDE06457.1"/>
    </source>
</evidence>
<dbReference type="InterPro" id="IPR036890">
    <property type="entry name" value="HATPase_C_sf"/>
</dbReference>
<dbReference type="GO" id="GO:0000155">
    <property type="term" value="F:phosphorelay sensor kinase activity"/>
    <property type="evidence" value="ECO:0007669"/>
    <property type="project" value="InterPro"/>
</dbReference>
<feature type="modified residue" description="4-aspartylphosphate" evidence="4">
    <location>
        <position position="466"/>
    </location>
</feature>
<dbReference type="SUPFAM" id="SSF55874">
    <property type="entry name" value="ATPase domain of HSP90 chaperone/DNA topoisomerase II/histidine kinase"/>
    <property type="match status" value="1"/>
</dbReference>
<dbReference type="SMART" id="SM00091">
    <property type="entry name" value="PAS"/>
    <property type="match status" value="1"/>
</dbReference>
<dbReference type="RefSeq" id="WP_114686041.1">
    <property type="nucleotide sequence ID" value="NZ_QQNB01000001.1"/>
</dbReference>
<dbReference type="Pfam" id="PF13426">
    <property type="entry name" value="PAS_9"/>
    <property type="match status" value="1"/>
</dbReference>
<keyword evidence="3 4" id="KW-0597">Phosphoprotein</keyword>
<dbReference type="OrthoDB" id="9796100at2"/>
<dbReference type="Proteomes" id="UP000253918">
    <property type="component" value="Unassembled WGS sequence"/>
</dbReference>
<dbReference type="SUPFAM" id="SSF55785">
    <property type="entry name" value="PYP-like sensor domain (PAS domain)"/>
    <property type="match status" value="1"/>
</dbReference>
<evidence type="ECO:0000259" key="6">
    <source>
        <dbReference type="PROSITE" id="PS50109"/>
    </source>
</evidence>
<dbReference type="PROSITE" id="PS50109">
    <property type="entry name" value="HIS_KIN"/>
    <property type="match status" value="1"/>
</dbReference>
<evidence type="ECO:0000256" key="3">
    <source>
        <dbReference type="ARBA" id="ARBA00022553"/>
    </source>
</evidence>
<dbReference type="InterPro" id="IPR000700">
    <property type="entry name" value="PAS-assoc_C"/>
</dbReference>
<feature type="compositionally biased region" description="Basic and acidic residues" evidence="5">
    <location>
        <begin position="1"/>
        <end position="17"/>
    </location>
</feature>
<dbReference type="AlphaFoldDB" id="A0A369VXW7"/>
<dbReference type="SMART" id="SM00387">
    <property type="entry name" value="HATPase_c"/>
    <property type="match status" value="1"/>
</dbReference>
<feature type="region of interest" description="Disordered" evidence="5">
    <location>
        <begin position="1"/>
        <end position="28"/>
    </location>
</feature>